<gene>
    <name evidence="3" type="ORF">Slin15195_G099920</name>
</gene>
<dbReference type="AlphaFoldDB" id="A0A9Q9EPM2"/>
<proteinExistence type="predicted"/>
<keyword evidence="4" id="KW-1185">Reference proteome</keyword>
<evidence type="ECO:0000313" key="4">
    <source>
        <dbReference type="Proteomes" id="UP001056384"/>
    </source>
</evidence>
<evidence type="ECO:0000313" key="3">
    <source>
        <dbReference type="EMBL" id="USW56673.1"/>
    </source>
</evidence>
<name>A0A9Q9EPM2_9PEZI</name>
<accession>A0A9Q9EPM2</accession>
<evidence type="ECO:0000256" key="1">
    <source>
        <dbReference type="SAM" id="MobiDB-lite"/>
    </source>
</evidence>
<reference evidence="3" key="1">
    <citation type="submission" date="2022-06" db="EMBL/GenBank/DDBJ databases">
        <title>Complete genome sequences of two strains of the flax pathogen Septoria linicola.</title>
        <authorList>
            <person name="Lapalu N."/>
            <person name="Simon A."/>
            <person name="Demenou B."/>
            <person name="Paumier D."/>
            <person name="Guillot M.-P."/>
            <person name="Gout L."/>
            <person name="Valade R."/>
        </authorList>
    </citation>
    <scope>NUCLEOTIDE SEQUENCE</scope>
    <source>
        <strain evidence="3">SE15195</strain>
    </source>
</reference>
<feature type="compositionally biased region" description="Pro residues" evidence="1">
    <location>
        <begin position="71"/>
        <end position="85"/>
    </location>
</feature>
<sequence>MRFITTISAMLALSTTAIAVPTPNQQLDVGIAQRTEIVAREAAPNPSWMSALAKAFRNRRKGKGRKESEPIDPPPVWDPSPPGSPRLPGQRRIGKE</sequence>
<feature type="signal peptide" evidence="2">
    <location>
        <begin position="1"/>
        <end position="19"/>
    </location>
</feature>
<feature type="region of interest" description="Disordered" evidence="1">
    <location>
        <begin position="57"/>
        <end position="96"/>
    </location>
</feature>
<dbReference type="EMBL" id="CP099425">
    <property type="protein sequence ID" value="USW56673.1"/>
    <property type="molecule type" value="Genomic_DNA"/>
</dbReference>
<keyword evidence="2" id="KW-0732">Signal</keyword>
<evidence type="ECO:0000256" key="2">
    <source>
        <dbReference type="SAM" id="SignalP"/>
    </source>
</evidence>
<organism evidence="3 4">
    <name type="scientific">Septoria linicola</name>
    <dbReference type="NCBI Taxonomy" id="215465"/>
    <lineage>
        <taxon>Eukaryota</taxon>
        <taxon>Fungi</taxon>
        <taxon>Dikarya</taxon>
        <taxon>Ascomycota</taxon>
        <taxon>Pezizomycotina</taxon>
        <taxon>Dothideomycetes</taxon>
        <taxon>Dothideomycetidae</taxon>
        <taxon>Mycosphaerellales</taxon>
        <taxon>Mycosphaerellaceae</taxon>
        <taxon>Septoria</taxon>
    </lineage>
</organism>
<feature type="chain" id="PRO_5040377570" evidence="2">
    <location>
        <begin position="20"/>
        <end position="96"/>
    </location>
</feature>
<protein>
    <submittedName>
        <fullName evidence="3">Uncharacterized protein</fullName>
    </submittedName>
</protein>
<dbReference type="Proteomes" id="UP001056384">
    <property type="component" value="Chromosome 8"/>
</dbReference>